<reference evidence="2" key="1">
    <citation type="submission" date="2022-11" db="UniProtKB">
        <authorList>
            <consortium name="WormBaseParasite"/>
        </authorList>
    </citation>
    <scope>IDENTIFICATION</scope>
</reference>
<proteinExistence type="predicted"/>
<evidence type="ECO:0000313" key="2">
    <source>
        <dbReference type="WBParaSite" id="ACRNAN_scaffold4198.g8737.t1"/>
    </source>
</evidence>
<dbReference type="Proteomes" id="UP000887540">
    <property type="component" value="Unplaced"/>
</dbReference>
<protein>
    <submittedName>
        <fullName evidence="2">Uncharacterized protein</fullName>
    </submittedName>
</protein>
<dbReference type="WBParaSite" id="ACRNAN_scaffold4198.g8737.t1">
    <property type="protein sequence ID" value="ACRNAN_scaffold4198.g8737.t1"/>
    <property type="gene ID" value="ACRNAN_scaffold4198.g8737"/>
</dbReference>
<name>A0A914DXH8_9BILA</name>
<evidence type="ECO:0000313" key="1">
    <source>
        <dbReference type="Proteomes" id="UP000887540"/>
    </source>
</evidence>
<sequence>MFTENLNASMVQPAATFRRKIATTCCYAITADMLNSIDLRWVDHCVAIQINKWTRPKIDERTQIFKENWVIIQ</sequence>
<organism evidence="1 2">
    <name type="scientific">Acrobeloides nanus</name>
    <dbReference type="NCBI Taxonomy" id="290746"/>
    <lineage>
        <taxon>Eukaryota</taxon>
        <taxon>Metazoa</taxon>
        <taxon>Ecdysozoa</taxon>
        <taxon>Nematoda</taxon>
        <taxon>Chromadorea</taxon>
        <taxon>Rhabditida</taxon>
        <taxon>Tylenchina</taxon>
        <taxon>Cephalobomorpha</taxon>
        <taxon>Cephaloboidea</taxon>
        <taxon>Cephalobidae</taxon>
        <taxon>Acrobeloides</taxon>
    </lineage>
</organism>
<keyword evidence="1" id="KW-1185">Reference proteome</keyword>
<dbReference type="AlphaFoldDB" id="A0A914DXH8"/>
<accession>A0A914DXH8</accession>